<organism evidence="3 4">
    <name type="scientific">Heliobacterium mobile</name>
    <name type="common">Heliobacillus mobilis</name>
    <dbReference type="NCBI Taxonomy" id="28064"/>
    <lineage>
        <taxon>Bacteria</taxon>
        <taxon>Bacillati</taxon>
        <taxon>Bacillota</taxon>
        <taxon>Clostridia</taxon>
        <taxon>Eubacteriales</taxon>
        <taxon>Heliobacteriaceae</taxon>
        <taxon>Heliobacterium</taxon>
    </lineage>
</organism>
<dbReference type="GO" id="GO:0043828">
    <property type="term" value="F:tRNA 2-selenouridine synthase activity"/>
    <property type="evidence" value="ECO:0007669"/>
    <property type="project" value="InterPro"/>
</dbReference>
<dbReference type="SUPFAM" id="SSF52821">
    <property type="entry name" value="Rhodanese/Cell cycle control phosphatase"/>
    <property type="match status" value="1"/>
</dbReference>
<dbReference type="Gene3D" id="3.40.250.10">
    <property type="entry name" value="Rhodanese-like domain"/>
    <property type="match status" value="1"/>
</dbReference>
<dbReference type="EMBL" id="WNKU01000026">
    <property type="protein sequence ID" value="MTV50490.1"/>
    <property type="molecule type" value="Genomic_DNA"/>
</dbReference>
<accession>A0A6I3SN89</accession>
<dbReference type="PANTHER" id="PTHR30401">
    <property type="entry name" value="TRNA 2-SELENOURIDINE SYNTHASE"/>
    <property type="match status" value="1"/>
</dbReference>
<dbReference type="RefSeq" id="WP_155477577.1">
    <property type="nucleotide sequence ID" value="NZ_WNKU01000026.1"/>
</dbReference>
<dbReference type="InterPro" id="IPR017582">
    <property type="entry name" value="SelU"/>
</dbReference>
<dbReference type="InterPro" id="IPR058840">
    <property type="entry name" value="AAA_SelU"/>
</dbReference>
<feature type="domain" description="Rhodanese" evidence="2">
    <location>
        <begin position="22"/>
        <end position="137"/>
    </location>
</feature>
<dbReference type="Pfam" id="PF00581">
    <property type="entry name" value="Rhodanese"/>
    <property type="match status" value="1"/>
</dbReference>
<dbReference type="InterPro" id="IPR027417">
    <property type="entry name" value="P-loop_NTPase"/>
</dbReference>
<dbReference type="NCBIfam" id="NF008752">
    <property type="entry name" value="PRK11784.1-4"/>
    <property type="match status" value="1"/>
</dbReference>
<reference evidence="3 4" key="1">
    <citation type="submission" date="2019-11" db="EMBL/GenBank/DDBJ databases">
        <title>Whole-genome sequence of a the green, strictly anaerobic photosynthetic bacterium Heliobacillus mobilis DSM 6151.</title>
        <authorList>
            <person name="Kyndt J.A."/>
            <person name="Meyer T.E."/>
        </authorList>
    </citation>
    <scope>NUCLEOTIDE SEQUENCE [LARGE SCALE GENOMIC DNA]</scope>
    <source>
        <strain evidence="3 4">DSM 6151</strain>
    </source>
</reference>
<dbReference type="Gene3D" id="3.40.50.300">
    <property type="entry name" value="P-loop containing nucleotide triphosphate hydrolases"/>
    <property type="match status" value="1"/>
</dbReference>
<dbReference type="GO" id="GO:0002098">
    <property type="term" value="P:tRNA wobble uridine modification"/>
    <property type="evidence" value="ECO:0007669"/>
    <property type="project" value="InterPro"/>
</dbReference>
<proteinExistence type="predicted"/>
<evidence type="ECO:0000259" key="2">
    <source>
        <dbReference type="PROSITE" id="PS50206"/>
    </source>
</evidence>
<name>A0A6I3SN89_HELMO</name>
<keyword evidence="4" id="KW-1185">Reference proteome</keyword>
<dbReference type="OrthoDB" id="9808735at2"/>
<gene>
    <name evidence="3" type="primary">mnmH</name>
    <name evidence="3" type="ORF">GJ688_16200</name>
</gene>
<dbReference type="NCBIfam" id="NF008750">
    <property type="entry name" value="PRK11784.1-2"/>
    <property type="match status" value="1"/>
</dbReference>
<dbReference type="InterPro" id="IPR001763">
    <property type="entry name" value="Rhodanese-like_dom"/>
</dbReference>
<dbReference type="SUPFAM" id="SSF52540">
    <property type="entry name" value="P-loop containing nucleoside triphosphate hydrolases"/>
    <property type="match status" value="1"/>
</dbReference>
<evidence type="ECO:0000256" key="1">
    <source>
        <dbReference type="ARBA" id="ARBA00023266"/>
    </source>
</evidence>
<sequence length="349" mass="39057">MRANSEIPLSIEKVLAGQYGPLIDVRSEGEFAEATIPGAINVPLFNNVERARVGTLYRQQGPEPARQLGLELVSPKLPDICRRVQAAAGTGPAVLFCWRGGMRSKSVATVLNLMGLETYRLEGGYKSFRRFVNEYFEKMVPSLRLAVLHGNTGVGKTEILTALEQRGIGTVDLESLAENRGSVFGHLGYSSIPSQQTFEGRLVMALEKHRDKRGIVLEGESRRIGRVVLPQIFYKQMQTGDHIHVYASRSSRVKRLVDIYAKLGQPHELTQALLRLEQRLGKNNVYYLCEAVEQGAYASVAETLLKDYYDPLYGYPNGPSRRYHLSIDSTSVEEAVDLIETYMTARYRV</sequence>
<dbReference type="InterPro" id="IPR036873">
    <property type="entry name" value="Rhodanese-like_dom_sf"/>
</dbReference>
<keyword evidence="1" id="KW-0711">Selenium</keyword>
<dbReference type="AlphaFoldDB" id="A0A6I3SN89"/>
<dbReference type="PROSITE" id="PS50206">
    <property type="entry name" value="RHODANESE_3"/>
    <property type="match status" value="1"/>
</dbReference>
<dbReference type="Pfam" id="PF26341">
    <property type="entry name" value="AAA_SelU"/>
    <property type="match status" value="1"/>
</dbReference>
<protein>
    <submittedName>
        <fullName evidence="3">tRNA 2-selenouridine(34) synthase MnmH</fullName>
    </submittedName>
</protein>
<dbReference type="NCBIfam" id="TIGR03167">
    <property type="entry name" value="tRNA_sel_U_synt"/>
    <property type="match status" value="1"/>
</dbReference>
<dbReference type="Proteomes" id="UP000430670">
    <property type="component" value="Unassembled WGS sequence"/>
</dbReference>
<evidence type="ECO:0000313" key="4">
    <source>
        <dbReference type="Proteomes" id="UP000430670"/>
    </source>
</evidence>
<dbReference type="SMART" id="SM00450">
    <property type="entry name" value="RHOD"/>
    <property type="match status" value="1"/>
</dbReference>
<dbReference type="PANTHER" id="PTHR30401:SF0">
    <property type="entry name" value="TRNA 2-SELENOURIDINE SYNTHASE"/>
    <property type="match status" value="1"/>
</dbReference>
<comment type="caution">
    <text evidence="3">The sequence shown here is derived from an EMBL/GenBank/DDBJ whole genome shotgun (WGS) entry which is preliminary data.</text>
</comment>
<evidence type="ECO:0000313" key="3">
    <source>
        <dbReference type="EMBL" id="MTV50490.1"/>
    </source>
</evidence>